<keyword evidence="5" id="KW-0547">Nucleotide-binding</keyword>
<dbReference type="FunFam" id="3.40.50.300:FF:001524">
    <property type="entry name" value="Si:dkey-126g1.7"/>
    <property type="match status" value="1"/>
</dbReference>
<dbReference type="Gene3D" id="3.40.50.300">
    <property type="entry name" value="P-loop containing nucleotide triphosphate hydrolases"/>
    <property type="match status" value="1"/>
</dbReference>
<evidence type="ECO:0000256" key="2">
    <source>
        <dbReference type="ARBA" id="ARBA00022490"/>
    </source>
</evidence>
<dbReference type="PROSITE" id="PS50837">
    <property type="entry name" value="NACHT"/>
    <property type="match status" value="1"/>
</dbReference>
<dbReference type="Pfam" id="PF17776">
    <property type="entry name" value="NLRC4_HD2"/>
    <property type="match status" value="1"/>
</dbReference>
<keyword evidence="4" id="KW-0677">Repeat</keyword>
<dbReference type="GO" id="GO:0005524">
    <property type="term" value="F:ATP binding"/>
    <property type="evidence" value="ECO:0007669"/>
    <property type="project" value="UniProtKB-KW"/>
</dbReference>
<keyword evidence="7" id="KW-0732">Signal</keyword>
<dbReference type="GeneTree" id="ENSGT01070000253760"/>
<dbReference type="InterPro" id="IPR001611">
    <property type="entry name" value="Leu-rich_rpt"/>
</dbReference>
<comment type="subcellular location">
    <subcellularLocation>
        <location evidence="1">Cytoplasm</location>
    </subcellularLocation>
</comment>
<dbReference type="Pfam" id="PF14484">
    <property type="entry name" value="FISNA"/>
    <property type="match status" value="1"/>
</dbReference>
<dbReference type="InterPro" id="IPR007111">
    <property type="entry name" value="NACHT_NTPase"/>
</dbReference>
<dbReference type="InterPro" id="IPR041267">
    <property type="entry name" value="NLRP_HD2"/>
</dbReference>
<dbReference type="InterPro" id="IPR027417">
    <property type="entry name" value="P-loop_NTPase"/>
</dbReference>
<organism evidence="9 10">
    <name type="scientific">Cyprinodon variegatus</name>
    <name type="common">Sheepshead minnow</name>
    <dbReference type="NCBI Taxonomy" id="28743"/>
    <lineage>
        <taxon>Eukaryota</taxon>
        <taxon>Metazoa</taxon>
        <taxon>Chordata</taxon>
        <taxon>Craniata</taxon>
        <taxon>Vertebrata</taxon>
        <taxon>Euteleostomi</taxon>
        <taxon>Actinopterygii</taxon>
        <taxon>Neopterygii</taxon>
        <taxon>Teleostei</taxon>
        <taxon>Neoteleostei</taxon>
        <taxon>Acanthomorphata</taxon>
        <taxon>Ovalentaria</taxon>
        <taxon>Atherinomorphae</taxon>
        <taxon>Cyprinodontiformes</taxon>
        <taxon>Cyprinodontidae</taxon>
        <taxon>Cyprinodon</taxon>
    </lineage>
</organism>
<evidence type="ECO:0000313" key="10">
    <source>
        <dbReference type="Proteomes" id="UP000265020"/>
    </source>
</evidence>
<dbReference type="InterPro" id="IPR029495">
    <property type="entry name" value="NACHT-assoc"/>
</dbReference>
<keyword evidence="3" id="KW-0433">Leucine-rich repeat</keyword>
<reference evidence="9" key="1">
    <citation type="submission" date="2025-08" db="UniProtKB">
        <authorList>
            <consortium name="Ensembl"/>
        </authorList>
    </citation>
    <scope>IDENTIFICATION</scope>
</reference>
<evidence type="ECO:0000313" key="9">
    <source>
        <dbReference type="Ensembl" id="ENSCVAP00000017295.1"/>
    </source>
</evidence>
<name>A0A3Q2G3Z5_CYPVA</name>
<dbReference type="InterPro" id="IPR051261">
    <property type="entry name" value="NLR"/>
</dbReference>
<dbReference type="PANTHER" id="PTHR24106">
    <property type="entry name" value="NACHT, LRR AND CARD DOMAINS-CONTAINING"/>
    <property type="match status" value="1"/>
</dbReference>
<dbReference type="SMART" id="SM00368">
    <property type="entry name" value="LRR_RI"/>
    <property type="match status" value="3"/>
</dbReference>
<dbReference type="AlphaFoldDB" id="A0A3Q2G3Z5"/>
<evidence type="ECO:0000256" key="1">
    <source>
        <dbReference type="ARBA" id="ARBA00004496"/>
    </source>
</evidence>
<evidence type="ECO:0000256" key="7">
    <source>
        <dbReference type="SAM" id="SignalP"/>
    </source>
</evidence>
<dbReference type="SUPFAM" id="SSF52047">
    <property type="entry name" value="RNI-like"/>
    <property type="match status" value="1"/>
</dbReference>
<dbReference type="Gene3D" id="3.80.10.10">
    <property type="entry name" value="Ribonuclease Inhibitor"/>
    <property type="match status" value="1"/>
</dbReference>
<dbReference type="Pfam" id="PF05729">
    <property type="entry name" value="NACHT"/>
    <property type="match status" value="1"/>
</dbReference>
<dbReference type="SUPFAM" id="SSF52540">
    <property type="entry name" value="P-loop containing nucleoside triphosphate hydrolases"/>
    <property type="match status" value="1"/>
</dbReference>
<feature type="chain" id="PRO_5018598001" description="NACHT domain-containing protein" evidence="7">
    <location>
        <begin position="20"/>
        <end position="741"/>
    </location>
</feature>
<sequence>MHLMMQLKILVTLINMIYTDIYITDGQSEEVSTEHEVKQLEKVFKIQNLNDRPIRCHDIFKSLSKEDRVIRVVLTNGVAGIGKTILVQKFTLDWAEGLENQDVSVVVLFSFRELNLIREEQHSLLTLLHVFHPTLQKLPAEKMTVWKLLFIFDGLDESRLSLDFSDSLIVSDITQKTSVNCLLTNLFKGKLLPSAVIWITSRPSAADQIPPLHVDRVTEVRGFTDTQKEEYFRKRFSNEELSRRVISHIKTSRSVDIMCGIPVFCWITAKVLETMLETRPMVELPKTMTDMYSHFLLVQTRRKKNKYHEGHEKTPQELTQADTEGILNLGRLAFEHLEKGNIMFYQEDMERCGLNVTEATVYSGVCTEIFKRESVIFQKPVYYFIHLSIQEFLAAFYMFHCFTSKNTEVMRKFLGQQYRETTLEDFMKRIMEKSLRSRNGHLDLFVRFLHGICVEFNQSLWRGLLGETEVCLETRQRVINNLKDMNTEYISPDRSINIFHCLMEIKDLSVYQEIEEFLKSEKRYEKKLSEIQCSALAYMLQMSEEVLDEFDLEKYNTTEKGRLRLIPSNCASLFLALKSNPSHLTELDMSGNDLKEAGIKELCNFLQTPLCKLQILLLMQCSLTESSGGYLGSALKSNSSQLTELDLSINFLKDDGVKRLCAFLETSDCKLQILNVNLQLLSIISQNQVNITNSKPRSLQGTCLTLDAQENFSFPASPIPLFKFVYSLYLANCPYCNANNL</sequence>
<feature type="signal peptide" evidence="7">
    <location>
        <begin position="1"/>
        <end position="19"/>
    </location>
</feature>
<feature type="domain" description="NACHT" evidence="8">
    <location>
        <begin position="71"/>
        <end position="205"/>
    </location>
</feature>
<evidence type="ECO:0000259" key="8">
    <source>
        <dbReference type="PROSITE" id="PS50837"/>
    </source>
</evidence>
<dbReference type="GO" id="GO:0005737">
    <property type="term" value="C:cytoplasm"/>
    <property type="evidence" value="ECO:0007669"/>
    <property type="project" value="UniProtKB-SubCell"/>
</dbReference>
<evidence type="ECO:0000256" key="4">
    <source>
        <dbReference type="ARBA" id="ARBA00022737"/>
    </source>
</evidence>
<evidence type="ECO:0000256" key="5">
    <source>
        <dbReference type="ARBA" id="ARBA00022741"/>
    </source>
</evidence>
<dbReference type="OMA" id="CRIMSAV"/>
<dbReference type="Pfam" id="PF17779">
    <property type="entry name" value="WHD_NOD2"/>
    <property type="match status" value="1"/>
</dbReference>
<dbReference type="Pfam" id="PF13516">
    <property type="entry name" value="LRR_6"/>
    <property type="match status" value="1"/>
</dbReference>
<reference evidence="9" key="2">
    <citation type="submission" date="2025-09" db="UniProtKB">
        <authorList>
            <consortium name="Ensembl"/>
        </authorList>
    </citation>
    <scope>IDENTIFICATION</scope>
</reference>
<evidence type="ECO:0000256" key="3">
    <source>
        <dbReference type="ARBA" id="ARBA00022614"/>
    </source>
</evidence>
<dbReference type="Proteomes" id="UP000265020">
    <property type="component" value="Unassembled WGS sequence"/>
</dbReference>
<dbReference type="SMART" id="SM01288">
    <property type="entry name" value="FISNA"/>
    <property type="match status" value="1"/>
</dbReference>
<proteinExistence type="predicted"/>
<keyword evidence="2" id="KW-0963">Cytoplasm</keyword>
<dbReference type="InterPro" id="IPR032675">
    <property type="entry name" value="LRR_dom_sf"/>
</dbReference>
<dbReference type="InterPro" id="IPR041075">
    <property type="entry name" value="NOD1/2_WH"/>
</dbReference>
<protein>
    <recommendedName>
        <fullName evidence="8">NACHT domain-containing protein</fullName>
    </recommendedName>
</protein>
<keyword evidence="6" id="KW-0067">ATP-binding</keyword>
<accession>A0A3Q2G3Z5</accession>
<dbReference type="Ensembl" id="ENSCVAT00000025925.1">
    <property type="protein sequence ID" value="ENSCVAP00000017295.1"/>
    <property type="gene ID" value="ENSCVAG00000020371.1"/>
</dbReference>
<evidence type="ECO:0000256" key="6">
    <source>
        <dbReference type="ARBA" id="ARBA00022840"/>
    </source>
</evidence>
<keyword evidence="10" id="KW-1185">Reference proteome</keyword>